<evidence type="ECO:0000256" key="2">
    <source>
        <dbReference type="SAM" id="SignalP"/>
    </source>
</evidence>
<dbReference type="EMBL" id="JAINDJ010000007">
    <property type="protein sequence ID" value="KAG9441820.1"/>
    <property type="molecule type" value="Genomic_DNA"/>
</dbReference>
<keyword evidence="4" id="KW-1185">Reference proteome</keyword>
<organism evidence="3 4">
    <name type="scientific">Aristolochia fimbriata</name>
    <name type="common">White veined hardy Dutchman's pipe vine</name>
    <dbReference type="NCBI Taxonomy" id="158543"/>
    <lineage>
        <taxon>Eukaryota</taxon>
        <taxon>Viridiplantae</taxon>
        <taxon>Streptophyta</taxon>
        <taxon>Embryophyta</taxon>
        <taxon>Tracheophyta</taxon>
        <taxon>Spermatophyta</taxon>
        <taxon>Magnoliopsida</taxon>
        <taxon>Magnoliidae</taxon>
        <taxon>Piperales</taxon>
        <taxon>Aristolochiaceae</taxon>
        <taxon>Aristolochia</taxon>
    </lineage>
</organism>
<comment type="caution">
    <text evidence="3">The sequence shown here is derived from an EMBL/GenBank/DDBJ whole genome shotgun (WGS) entry which is preliminary data.</text>
</comment>
<feature type="signal peptide" evidence="2">
    <location>
        <begin position="1"/>
        <end position="28"/>
    </location>
</feature>
<protein>
    <submittedName>
        <fullName evidence="3">Uncharacterized protein</fullName>
    </submittedName>
</protein>
<dbReference type="AlphaFoldDB" id="A0AAV7E0T6"/>
<name>A0AAV7E0T6_ARIFI</name>
<keyword evidence="2" id="KW-0732">Signal</keyword>
<gene>
    <name evidence="3" type="ORF">H6P81_017674</name>
</gene>
<evidence type="ECO:0000256" key="1">
    <source>
        <dbReference type="SAM" id="MobiDB-lite"/>
    </source>
</evidence>
<feature type="chain" id="PRO_5043922114" evidence="2">
    <location>
        <begin position="29"/>
        <end position="96"/>
    </location>
</feature>
<dbReference type="Proteomes" id="UP000825729">
    <property type="component" value="Unassembled WGS sequence"/>
</dbReference>
<proteinExistence type="predicted"/>
<evidence type="ECO:0000313" key="4">
    <source>
        <dbReference type="Proteomes" id="UP000825729"/>
    </source>
</evidence>
<feature type="region of interest" description="Disordered" evidence="1">
    <location>
        <begin position="38"/>
        <end position="96"/>
    </location>
</feature>
<feature type="compositionally biased region" description="Pro residues" evidence="1">
    <location>
        <begin position="76"/>
        <end position="96"/>
    </location>
</feature>
<accession>A0AAV7E0T6</accession>
<reference evidence="3 4" key="1">
    <citation type="submission" date="2021-07" db="EMBL/GenBank/DDBJ databases">
        <title>The Aristolochia fimbriata genome: insights into angiosperm evolution, floral development and chemical biosynthesis.</title>
        <authorList>
            <person name="Jiao Y."/>
        </authorList>
    </citation>
    <scope>NUCLEOTIDE SEQUENCE [LARGE SCALE GENOMIC DNA]</scope>
    <source>
        <strain evidence="3">IBCAS-2021</strain>
        <tissue evidence="3">Leaf</tissue>
    </source>
</reference>
<evidence type="ECO:0000313" key="3">
    <source>
        <dbReference type="EMBL" id="KAG9441820.1"/>
    </source>
</evidence>
<sequence length="96" mass="10336">MALLSLLRLRLVLLTVALVVCVMKMADAREFPFLGFPISSSGRSQALVGESKRPVLRAPPAPKPNTHPQGRQPTPGRQPAPDLQPPPPPCPFPSQP</sequence>